<keyword evidence="3" id="KW-1185">Reference proteome</keyword>
<protein>
    <submittedName>
        <fullName evidence="2">DinB superfamily protein</fullName>
    </submittedName>
</protein>
<evidence type="ECO:0000313" key="2">
    <source>
        <dbReference type="EMBL" id="SDW33422.1"/>
    </source>
</evidence>
<evidence type="ECO:0000313" key="3">
    <source>
        <dbReference type="Proteomes" id="UP000199592"/>
    </source>
</evidence>
<dbReference type="InterPro" id="IPR034660">
    <property type="entry name" value="DinB/YfiT-like"/>
</dbReference>
<sequence length="174" mass="19874">MLRSELPTSEYNNFYHTYILALGDVELLSGLKMGKEDFLSLLNQIPENKLGFAYAEGKWTLAEAIVHVIDTERVFQYRALRFARNDKTDLPGFDQDLYVPNSNASTRNLESLQNEYKVVRESTLSLFDSLDDEALLRIGIASGSRMSVRALGFIISGHQAHHARIIKERYLKME</sequence>
<dbReference type="STRING" id="1073328.SAMN05216294_2553"/>
<dbReference type="InterPro" id="IPR024775">
    <property type="entry name" value="DinB-like"/>
</dbReference>
<name>A0A1H2SP95_9FLAO</name>
<dbReference type="AlphaFoldDB" id="A0A1H2SP95"/>
<dbReference type="SUPFAM" id="SSF109854">
    <property type="entry name" value="DinB/YfiT-like putative metalloenzymes"/>
    <property type="match status" value="1"/>
</dbReference>
<gene>
    <name evidence="2" type="ORF">SAMN04487892_1194</name>
</gene>
<accession>A0A1H2SP95</accession>
<evidence type="ECO:0000259" key="1">
    <source>
        <dbReference type="Pfam" id="PF12867"/>
    </source>
</evidence>
<feature type="domain" description="DinB-like" evidence="1">
    <location>
        <begin position="36"/>
        <end position="166"/>
    </location>
</feature>
<dbReference type="RefSeq" id="WP_090296738.1">
    <property type="nucleotide sequence ID" value="NZ_FNKI01000002.1"/>
</dbReference>
<dbReference type="Proteomes" id="UP000199592">
    <property type="component" value="Unassembled WGS sequence"/>
</dbReference>
<dbReference type="Gene3D" id="1.20.120.450">
    <property type="entry name" value="dinb family like domain"/>
    <property type="match status" value="1"/>
</dbReference>
<organism evidence="2 3">
    <name type="scientific">Flagellimonas zhangzhouensis</name>
    <dbReference type="NCBI Taxonomy" id="1073328"/>
    <lineage>
        <taxon>Bacteria</taxon>
        <taxon>Pseudomonadati</taxon>
        <taxon>Bacteroidota</taxon>
        <taxon>Flavobacteriia</taxon>
        <taxon>Flavobacteriales</taxon>
        <taxon>Flavobacteriaceae</taxon>
        <taxon>Flagellimonas</taxon>
    </lineage>
</organism>
<dbReference type="OrthoDB" id="9793216at2"/>
<reference evidence="3" key="1">
    <citation type="submission" date="2016-10" db="EMBL/GenBank/DDBJ databases">
        <authorList>
            <person name="Varghese N."/>
            <person name="Submissions S."/>
        </authorList>
    </citation>
    <scope>NUCLEOTIDE SEQUENCE [LARGE SCALE GENOMIC DNA]</scope>
    <source>
        <strain evidence="3">DSM 25030</strain>
    </source>
</reference>
<proteinExistence type="predicted"/>
<dbReference type="Pfam" id="PF12867">
    <property type="entry name" value="DinB_2"/>
    <property type="match status" value="1"/>
</dbReference>
<dbReference type="EMBL" id="FNMY01000001">
    <property type="protein sequence ID" value="SDW33422.1"/>
    <property type="molecule type" value="Genomic_DNA"/>
</dbReference>